<name>A0A233RFA2_9GAMM</name>
<dbReference type="Gene3D" id="3.40.50.2300">
    <property type="match status" value="2"/>
</dbReference>
<dbReference type="NCBIfam" id="NF008452">
    <property type="entry name" value="PRK11303.1"/>
    <property type="match status" value="1"/>
</dbReference>
<dbReference type="PANTHER" id="PTHR30146:SF45">
    <property type="entry name" value="CATABOLITE REPRESSOR_ACTIVATOR"/>
    <property type="match status" value="1"/>
</dbReference>
<dbReference type="InterPro" id="IPR001761">
    <property type="entry name" value="Peripla_BP/Lac1_sug-bd_dom"/>
</dbReference>
<dbReference type="EMBL" id="NBIM01000001">
    <property type="protein sequence ID" value="OXY82078.1"/>
    <property type="molecule type" value="Genomic_DNA"/>
</dbReference>
<dbReference type="GO" id="GO:0000976">
    <property type="term" value="F:transcription cis-regulatory region binding"/>
    <property type="evidence" value="ECO:0007669"/>
    <property type="project" value="TreeGrafter"/>
</dbReference>
<dbReference type="Pfam" id="PF00532">
    <property type="entry name" value="Peripla_BP_1"/>
    <property type="match status" value="1"/>
</dbReference>
<organism evidence="6 7">
    <name type="scientific">Oceanimonas doudoroffii</name>
    <dbReference type="NCBI Taxonomy" id="84158"/>
    <lineage>
        <taxon>Bacteria</taxon>
        <taxon>Pseudomonadati</taxon>
        <taxon>Pseudomonadota</taxon>
        <taxon>Gammaproteobacteria</taxon>
        <taxon>Aeromonadales</taxon>
        <taxon>Aeromonadaceae</taxon>
        <taxon>Oceanimonas</taxon>
    </lineage>
</organism>
<accession>A0A233RFA2</accession>
<gene>
    <name evidence="6" type="ORF">B6S08_00650</name>
</gene>
<dbReference type="Gene3D" id="1.10.260.40">
    <property type="entry name" value="lambda repressor-like DNA-binding domains"/>
    <property type="match status" value="1"/>
</dbReference>
<dbReference type="InterPro" id="IPR010982">
    <property type="entry name" value="Lambda_DNA-bd_dom_sf"/>
</dbReference>
<proteinExistence type="predicted"/>
<dbReference type="RefSeq" id="WP_094198857.1">
    <property type="nucleotide sequence ID" value="NZ_NBIM01000001.1"/>
</dbReference>
<dbReference type="SUPFAM" id="SSF53822">
    <property type="entry name" value="Periplasmic binding protein-like I"/>
    <property type="match status" value="1"/>
</dbReference>
<evidence type="ECO:0000256" key="1">
    <source>
        <dbReference type="ARBA" id="ARBA00022491"/>
    </source>
</evidence>
<evidence type="ECO:0000259" key="5">
    <source>
        <dbReference type="PROSITE" id="PS50932"/>
    </source>
</evidence>
<dbReference type="PANTHER" id="PTHR30146">
    <property type="entry name" value="LACI-RELATED TRANSCRIPTIONAL REPRESSOR"/>
    <property type="match status" value="1"/>
</dbReference>
<evidence type="ECO:0000256" key="3">
    <source>
        <dbReference type="ARBA" id="ARBA00023125"/>
    </source>
</evidence>
<dbReference type="AlphaFoldDB" id="A0A233RFA2"/>
<evidence type="ECO:0000256" key="2">
    <source>
        <dbReference type="ARBA" id="ARBA00023015"/>
    </source>
</evidence>
<evidence type="ECO:0000256" key="4">
    <source>
        <dbReference type="ARBA" id="ARBA00023163"/>
    </source>
</evidence>
<keyword evidence="3 6" id="KW-0238">DNA-binding</keyword>
<sequence length="329" mass="36569">MKLDEIARLAGVSRTTASCVINGKAEQYRISQRTQDKVMAVVRAHNFEPDRQAAALRGGLSRTLGLVVPDLANPSYATLARLLERQARHHGFQLLITCSDDDPQTERELALMLKARRVDALMVASCLTVSDDFYCRLNRELPVVGLDRPLPHSLASVSSENAEACARLTRTLVGPSPERAWLIGAAPGLSISQERERGFRDAATELGASFEISHVEQFDRHCARALLEQQVDTDWQSPLAIVTTAFVLLEGVMDFLHQHLGALPASLRLATFGDHRLLDFLATPVNTMAQDHHLVAEKVMSLTLDAVRGHYRSGHYAVPRLLRQRYRPR</sequence>
<keyword evidence="1" id="KW-0678">Repressor</keyword>
<dbReference type="Proteomes" id="UP000242757">
    <property type="component" value="Unassembled WGS sequence"/>
</dbReference>
<dbReference type="InterPro" id="IPR000843">
    <property type="entry name" value="HTH_LacI"/>
</dbReference>
<reference evidence="6 7" key="1">
    <citation type="submission" date="2017-08" db="EMBL/GenBank/DDBJ databases">
        <title>A Genome Sequence of Oceanimonas doudoroffii ATCC 27123T.</title>
        <authorList>
            <person name="Brennan M.A."/>
            <person name="Maclea K.S."/>
            <person name="Mcclelland W.D."/>
            <person name="Trachtenberg A.M."/>
        </authorList>
    </citation>
    <scope>NUCLEOTIDE SEQUENCE [LARGE SCALE GENOMIC DNA]</scope>
    <source>
        <strain evidence="6 7">ATCC 27123</strain>
    </source>
</reference>
<dbReference type="GO" id="GO:0003700">
    <property type="term" value="F:DNA-binding transcription factor activity"/>
    <property type="evidence" value="ECO:0007669"/>
    <property type="project" value="TreeGrafter"/>
</dbReference>
<dbReference type="SUPFAM" id="SSF47413">
    <property type="entry name" value="lambda repressor-like DNA-binding domains"/>
    <property type="match status" value="1"/>
</dbReference>
<dbReference type="InterPro" id="IPR028082">
    <property type="entry name" value="Peripla_BP_I"/>
</dbReference>
<comment type="caution">
    <text evidence="6">The sequence shown here is derived from an EMBL/GenBank/DDBJ whole genome shotgun (WGS) entry which is preliminary data.</text>
</comment>
<keyword evidence="2" id="KW-0805">Transcription regulation</keyword>
<dbReference type="FunFam" id="1.10.260.40:FF:000008">
    <property type="entry name" value="Fructose repressor (Catabolite repressor/activator)"/>
    <property type="match status" value="1"/>
</dbReference>
<dbReference type="PROSITE" id="PS50932">
    <property type="entry name" value="HTH_LACI_2"/>
    <property type="match status" value="1"/>
</dbReference>
<dbReference type="Pfam" id="PF00356">
    <property type="entry name" value="LacI"/>
    <property type="match status" value="1"/>
</dbReference>
<dbReference type="SMART" id="SM00354">
    <property type="entry name" value="HTH_LACI"/>
    <property type="match status" value="1"/>
</dbReference>
<keyword evidence="4" id="KW-0804">Transcription</keyword>
<dbReference type="OrthoDB" id="7055227at2"/>
<keyword evidence="7" id="KW-1185">Reference proteome</keyword>
<evidence type="ECO:0000313" key="6">
    <source>
        <dbReference type="EMBL" id="OXY82078.1"/>
    </source>
</evidence>
<dbReference type="CDD" id="cd01392">
    <property type="entry name" value="HTH_LacI"/>
    <property type="match status" value="1"/>
</dbReference>
<protein>
    <submittedName>
        <fullName evidence="6">DNA-binding transcriptional regulator FruR</fullName>
    </submittedName>
</protein>
<feature type="domain" description="HTH lacI-type" evidence="5">
    <location>
        <begin position="1"/>
        <end position="58"/>
    </location>
</feature>
<dbReference type="PROSITE" id="PS00356">
    <property type="entry name" value="HTH_LACI_1"/>
    <property type="match status" value="1"/>
</dbReference>
<evidence type="ECO:0000313" key="7">
    <source>
        <dbReference type="Proteomes" id="UP000242757"/>
    </source>
</evidence>